<keyword evidence="2" id="KW-1185">Reference proteome</keyword>
<sequence>MTFLDDCYDHEEERWNPAATLYEQKILNMSLYMEIGHERGTLVHAGSKFTERAYLLTYPWEDATTQVEMSHLIFGRILTLIFPYCAPLTRMPHLAKFWVIVHFPWQ</sequence>
<name>W6UGW1_ECHGR</name>
<evidence type="ECO:0000313" key="1">
    <source>
        <dbReference type="EMBL" id="EUB60241.1"/>
    </source>
</evidence>
<dbReference type="KEGG" id="egl:EGR_04951"/>
<proteinExistence type="predicted"/>
<dbReference type="Proteomes" id="UP000019149">
    <property type="component" value="Unassembled WGS sequence"/>
</dbReference>
<accession>W6UGW1</accession>
<dbReference type="GeneID" id="36340666"/>
<dbReference type="EMBL" id="APAU02000033">
    <property type="protein sequence ID" value="EUB60241.1"/>
    <property type="molecule type" value="Genomic_DNA"/>
</dbReference>
<protein>
    <submittedName>
        <fullName evidence="1">Uncharacterized protein</fullName>
    </submittedName>
</protein>
<dbReference type="CTD" id="36340666"/>
<dbReference type="RefSeq" id="XP_024351437.1">
    <property type="nucleotide sequence ID" value="XM_024494200.1"/>
</dbReference>
<reference evidence="1 2" key="1">
    <citation type="journal article" date="2013" name="Nat. Genet.">
        <title>The genome of the hydatid tapeworm Echinococcus granulosus.</title>
        <authorList>
            <person name="Zheng H."/>
            <person name="Zhang W."/>
            <person name="Zhang L."/>
            <person name="Zhang Z."/>
            <person name="Li J."/>
            <person name="Lu G."/>
            <person name="Zhu Y."/>
            <person name="Wang Y."/>
            <person name="Huang Y."/>
            <person name="Liu J."/>
            <person name="Kang H."/>
            <person name="Chen J."/>
            <person name="Wang L."/>
            <person name="Chen A."/>
            <person name="Yu S."/>
            <person name="Gao Z."/>
            <person name="Jin L."/>
            <person name="Gu W."/>
            <person name="Wang Z."/>
            <person name="Zhao L."/>
            <person name="Shi B."/>
            <person name="Wen H."/>
            <person name="Lin R."/>
            <person name="Jones M.K."/>
            <person name="Brejova B."/>
            <person name="Vinar T."/>
            <person name="Zhao G."/>
            <person name="McManus D.P."/>
            <person name="Chen Z."/>
            <person name="Zhou Y."/>
            <person name="Wang S."/>
        </authorList>
    </citation>
    <scope>NUCLEOTIDE SEQUENCE [LARGE SCALE GENOMIC DNA]</scope>
</reference>
<gene>
    <name evidence="1" type="ORF">EGR_04951</name>
</gene>
<comment type="caution">
    <text evidence="1">The sequence shown here is derived from an EMBL/GenBank/DDBJ whole genome shotgun (WGS) entry which is preliminary data.</text>
</comment>
<evidence type="ECO:0000313" key="2">
    <source>
        <dbReference type="Proteomes" id="UP000019149"/>
    </source>
</evidence>
<dbReference type="AlphaFoldDB" id="W6UGW1"/>
<organism evidence="1 2">
    <name type="scientific">Echinococcus granulosus</name>
    <name type="common">Hydatid tapeworm</name>
    <dbReference type="NCBI Taxonomy" id="6210"/>
    <lineage>
        <taxon>Eukaryota</taxon>
        <taxon>Metazoa</taxon>
        <taxon>Spiralia</taxon>
        <taxon>Lophotrochozoa</taxon>
        <taxon>Platyhelminthes</taxon>
        <taxon>Cestoda</taxon>
        <taxon>Eucestoda</taxon>
        <taxon>Cyclophyllidea</taxon>
        <taxon>Taeniidae</taxon>
        <taxon>Echinococcus</taxon>
        <taxon>Echinococcus granulosus group</taxon>
    </lineage>
</organism>